<reference evidence="9 10" key="1">
    <citation type="journal article" date="2016" name="Nat. Commun.">
        <title>Thousands of microbial genomes shed light on interconnected biogeochemical processes in an aquifer system.</title>
        <authorList>
            <person name="Anantharaman K."/>
            <person name="Brown C.T."/>
            <person name="Hug L.A."/>
            <person name="Sharon I."/>
            <person name="Castelle C.J."/>
            <person name="Probst A.J."/>
            <person name="Thomas B.C."/>
            <person name="Singh A."/>
            <person name="Wilkins M.J."/>
            <person name="Karaoz U."/>
            <person name="Brodie E.L."/>
            <person name="Williams K.H."/>
            <person name="Hubbard S.S."/>
            <person name="Banfield J.F."/>
        </authorList>
    </citation>
    <scope>NUCLEOTIDE SEQUENCE [LARGE SCALE GENOMIC DNA]</scope>
</reference>
<dbReference type="Pfam" id="PF21694">
    <property type="entry name" value="DNA_pol3_delta_C"/>
    <property type="match status" value="1"/>
</dbReference>
<dbReference type="GO" id="GO:0003887">
    <property type="term" value="F:DNA-directed DNA polymerase activity"/>
    <property type="evidence" value="ECO:0007669"/>
    <property type="project" value="UniProtKB-KW"/>
</dbReference>
<comment type="catalytic activity">
    <reaction evidence="7">
        <text>DNA(n) + a 2'-deoxyribonucleoside 5'-triphosphate = DNA(n+1) + diphosphate</text>
        <dbReference type="Rhea" id="RHEA:22508"/>
        <dbReference type="Rhea" id="RHEA-COMP:17339"/>
        <dbReference type="Rhea" id="RHEA-COMP:17340"/>
        <dbReference type="ChEBI" id="CHEBI:33019"/>
        <dbReference type="ChEBI" id="CHEBI:61560"/>
        <dbReference type="ChEBI" id="CHEBI:173112"/>
        <dbReference type="EC" id="2.7.7.7"/>
    </reaction>
</comment>
<evidence type="ECO:0000256" key="6">
    <source>
        <dbReference type="ARBA" id="ARBA00034754"/>
    </source>
</evidence>
<feature type="domain" description="DNA polymerase III delta subunit-like C-terminal" evidence="8">
    <location>
        <begin position="236"/>
        <end position="290"/>
    </location>
</feature>
<dbReference type="AlphaFoldDB" id="A0A1F5XF51"/>
<evidence type="ECO:0000313" key="9">
    <source>
        <dbReference type="EMBL" id="OGF86563.1"/>
    </source>
</evidence>
<dbReference type="SUPFAM" id="SSF48019">
    <property type="entry name" value="post-AAA+ oligomerization domain-like"/>
    <property type="match status" value="1"/>
</dbReference>
<proteinExistence type="inferred from homology"/>
<name>A0A1F5XF51_9BACT</name>
<dbReference type="Gene3D" id="1.10.8.60">
    <property type="match status" value="1"/>
</dbReference>
<dbReference type="GO" id="GO:0009360">
    <property type="term" value="C:DNA polymerase III complex"/>
    <property type="evidence" value="ECO:0007669"/>
    <property type="project" value="TreeGrafter"/>
</dbReference>
<evidence type="ECO:0000256" key="2">
    <source>
        <dbReference type="ARBA" id="ARBA00022679"/>
    </source>
</evidence>
<dbReference type="InterPro" id="IPR048466">
    <property type="entry name" value="DNA_pol3_delta-like_C"/>
</dbReference>
<keyword evidence="4" id="KW-0235">DNA replication</keyword>
<evidence type="ECO:0000313" key="10">
    <source>
        <dbReference type="Proteomes" id="UP000177346"/>
    </source>
</evidence>
<evidence type="ECO:0000256" key="1">
    <source>
        <dbReference type="ARBA" id="ARBA00012417"/>
    </source>
</evidence>
<evidence type="ECO:0000256" key="7">
    <source>
        <dbReference type="ARBA" id="ARBA00049244"/>
    </source>
</evidence>
<comment type="caution">
    <text evidence="9">The sequence shown here is derived from an EMBL/GenBank/DDBJ whole genome shotgun (WGS) entry which is preliminary data.</text>
</comment>
<dbReference type="InterPro" id="IPR008921">
    <property type="entry name" value="DNA_pol3_clamp-load_cplx_C"/>
</dbReference>
<dbReference type="Proteomes" id="UP000177346">
    <property type="component" value="Unassembled WGS sequence"/>
</dbReference>
<dbReference type="EMBL" id="MFIF01000017">
    <property type="protein sequence ID" value="OGF86563.1"/>
    <property type="molecule type" value="Genomic_DNA"/>
</dbReference>
<keyword evidence="3" id="KW-0548">Nucleotidyltransferase</keyword>
<keyword evidence="5" id="KW-0239">DNA-directed DNA polymerase</keyword>
<protein>
    <recommendedName>
        <fullName evidence="1">DNA-directed DNA polymerase</fullName>
        <ecNumber evidence="1">2.7.7.7</ecNumber>
    </recommendedName>
</protein>
<organism evidence="9 10">
    <name type="scientific">Candidatus Giovannonibacteria bacterium RIFCSPLOWO2_01_FULL_46_32</name>
    <dbReference type="NCBI Taxonomy" id="1798353"/>
    <lineage>
        <taxon>Bacteria</taxon>
        <taxon>Candidatus Giovannoniibacteriota</taxon>
    </lineage>
</organism>
<dbReference type="InterPro" id="IPR027417">
    <property type="entry name" value="P-loop_NTPase"/>
</dbReference>
<dbReference type="InterPro" id="IPR005790">
    <property type="entry name" value="DNA_polIII_delta"/>
</dbReference>
<dbReference type="Gene3D" id="1.20.272.10">
    <property type="match status" value="1"/>
</dbReference>
<evidence type="ECO:0000256" key="5">
    <source>
        <dbReference type="ARBA" id="ARBA00022932"/>
    </source>
</evidence>
<keyword evidence="2" id="KW-0808">Transferase</keyword>
<comment type="similarity">
    <text evidence="6">Belongs to the DNA polymerase HolA subunit family.</text>
</comment>
<dbReference type="EC" id="2.7.7.7" evidence="1"/>
<dbReference type="Gene3D" id="3.40.50.300">
    <property type="entry name" value="P-loop containing nucleotide triphosphate hydrolases"/>
    <property type="match status" value="1"/>
</dbReference>
<dbReference type="GO" id="GO:0006261">
    <property type="term" value="P:DNA-templated DNA replication"/>
    <property type="evidence" value="ECO:0007669"/>
    <property type="project" value="TreeGrafter"/>
</dbReference>
<gene>
    <name evidence="9" type="ORF">A3B19_00515</name>
</gene>
<dbReference type="NCBIfam" id="TIGR01128">
    <property type="entry name" value="holA"/>
    <property type="match status" value="1"/>
</dbReference>
<evidence type="ECO:0000256" key="3">
    <source>
        <dbReference type="ARBA" id="ARBA00022695"/>
    </source>
</evidence>
<evidence type="ECO:0000256" key="4">
    <source>
        <dbReference type="ARBA" id="ARBA00022705"/>
    </source>
</evidence>
<sequence>MIYLVYGDDTKRSRALLHDFENRFRKEIPSAWHRIDAREERAEEIITQIVGARSLFSEKTYLLFLYATELPDAAKIILGAALKEWARDDSVILFYEEGAPKSDSLFKKLVKSASKKQEFGALSGTLLSKWVDEELKKQGVSLPIATKHFLIERYGDDLWRLALELEKAALGYLAGANEEKLSEKELFAIGDLWGSRERERAFLKYQRMLESGFGADQVFRTLLWHVKTMLLVAHKETRGVHPFVAGKAARQLKNFTGDALARAYEALLMLDVKEKWGRGSIEFGLYHFFLTN</sequence>
<accession>A0A1F5XF51</accession>
<dbReference type="PANTHER" id="PTHR34388">
    <property type="entry name" value="DNA POLYMERASE III SUBUNIT DELTA"/>
    <property type="match status" value="1"/>
</dbReference>
<dbReference type="PANTHER" id="PTHR34388:SF1">
    <property type="entry name" value="DNA POLYMERASE III SUBUNIT DELTA"/>
    <property type="match status" value="1"/>
</dbReference>
<evidence type="ECO:0000259" key="8">
    <source>
        <dbReference type="Pfam" id="PF21694"/>
    </source>
</evidence>
<dbReference type="GO" id="GO:0003677">
    <property type="term" value="F:DNA binding"/>
    <property type="evidence" value="ECO:0007669"/>
    <property type="project" value="InterPro"/>
</dbReference>